<keyword evidence="4" id="KW-0479">Metal-binding</keyword>
<dbReference type="PANTHER" id="PTHR47514">
    <property type="entry name" value="TRANSKETOLASE N-TERMINAL SECTION-RELATED"/>
    <property type="match status" value="1"/>
</dbReference>
<evidence type="ECO:0000256" key="5">
    <source>
        <dbReference type="ARBA" id="ARBA00023052"/>
    </source>
</evidence>
<keyword evidence="5" id="KW-0786">Thiamine pyrophosphate</keyword>
<dbReference type="InterPro" id="IPR029061">
    <property type="entry name" value="THDP-binding"/>
</dbReference>
<evidence type="ECO:0000313" key="8">
    <source>
        <dbReference type="Proteomes" id="UP000007468"/>
    </source>
</evidence>
<dbReference type="PROSITE" id="PS00801">
    <property type="entry name" value="TRANSKETOLASE_1"/>
    <property type="match status" value="1"/>
</dbReference>
<dbReference type="STRING" id="546269.HMPREF0389_01123"/>
<proteinExistence type="inferred from homology"/>
<protein>
    <submittedName>
        <fullName evidence="7">Transketolase, thiamine diphosphate binding domain protein</fullName>
    </submittedName>
</protein>
<dbReference type="CDD" id="cd02012">
    <property type="entry name" value="TPP_TK"/>
    <property type="match status" value="1"/>
</dbReference>
<dbReference type="InterPro" id="IPR005474">
    <property type="entry name" value="Transketolase_N"/>
</dbReference>
<dbReference type="Proteomes" id="UP000007468">
    <property type="component" value="Chromosome"/>
</dbReference>
<evidence type="ECO:0000256" key="4">
    <source>
        <dbReference type="ARBA" id="ARBA00022723"/>
    </source>
</evidence>
<dbReference type="KEGG" id="faa:HMPREF0389_01123"/>
<dbReference type="SUPFAM" id="SSF52518">
    <property type="entry name" value="Thiamin diphosphate-binding fold (THDP-binding)"/>
    <property type="match status" value="1"/>
</dbReference>
<dbReference type="RefSeq" id="WP_014263104.1">
    <property type="nucleotide sequence ID" value="NC_016630.1"/>
</dbReference>
<gene>
    <name evidence="7" type="ordered locus">HMPREF0389_01123</name>
</gene>
<dbReference type="GO" id="GO:0016740">
    <property type="term" value="F:transferase activity"/>
    <property type="evidence" value="ECO:0007669"/>
    <property type="project" value="UniProtKB-KW"/>
</dbReference>
<evidence type="ECO:0000259" key="6">
    <source>
        <dbReference type="Pfam" id="PF00456"/>
    </source>
</evidence>
<evidence type="ECO:0000256" key="1">
    <source>
        <dbReference type="ARBA" id="ARBA00001964"/>
    </source>
</evidence>
<keyword evidence="8" id="KW-1185">Reference proteome</keyword>
<dbReference type="AlphaFoldDB" id="D6GQZ5"/>
<comment type="similarity">
    <text evidence="2">Belongs to the transketolase family.</text>
</comment>
<evidence type="ECO:0000256" key="2">
    <source>
        <dbReference type="ARBA" id="ARBA00007131"/>
    </source>
</evidence>
<sequence length="271" mass="29617">MNSYQELANHAKNIRRNIVKMVTAANSGHPGGSLSGVEILTSLYFGEMNFGKDNFKAPNRDRFVLSKGHASPLIYAALCEKGLIPEEELATFRKINSKLQGHPNMNYVDGVEMSTGSLGQGLSAGVGMALSAKIHKQDYRVFVLTGDGEIEEGQIWEAAMSAAQFKLDNLVAIVDNNNLQIDGELEEVMSPYPIAEKFQAFGWHVIEVNGHDYDELFAAYKEAKTISGKPTCIVAKTIKGKGVSYMENQCGWHGSAPNAEQCELALKELEA</sequence>
<dbReference type="Gene3D" id="3.40.50.970">
    <property type="match status" value="1"/>
</dbReference>
<reference evidence="8" key="1">
    <citation type="submission" date="2010-12" db="EMBL/GenBank/DDBJ databases">
        <title>The genome sequence of Filifactor alocis strain ATCC 35896.</title>
        <authorList>
            <consortium name="The Broad Institute Genome Sequencing Platform"/>
            <person name="Ward D."/>
            <person name="Earl A."/>
            <person name="Feldgarden M."/>
            <person name="Young S.K."/>
            <person name="Gargeya S."/>
            <person name="Zeng Q."/>
            <person name="Alvarado L."/>
            <person name="Berlin A."/>
            <person name="Bochicchio J."/>
            <person name="Chapman S.B."/>
            <person name="Chen Z."/>
            <person name="Freedman E."/>
            <person name="Gellesch M."/>
            <person name="Goldberg J."/>
            <person name="Griggs A."/>
            <person name="Gujja S."/>
            <person name="Heilman E."/>
            <person name="Heiman D."/>
            <person name="Howarth C."/>
            <person name="Mehta T."/>
            <person name="Neiman D."/>
            <person name="Pearson M."/>
            <person name="Roberts A."/>
            <person name="Saif S."/>
            <person name="Shea T."/>
            <person name="Shenoy N."/>
            <person name="Sisk P."/>
            <person name="Stolte C."/>
            <person name="Sykes S."/>
            <person name="White J."/>
            <person name="Yandava C."/>
            <person name="Izard J."/>
            <person name="Blanton J.M."/>
            <person name="Baranova O.V."/>
            <person name="Tanner A.C."/>
            <person name="Dewhirst F.E."/>
            <person name="Haas B."/>
            <person name="Nusbaum C."/>
            <person name="Birren B."/>
        </authorList>
    </citation>
    <scope>NUCLEOTIDE SEQUENCE [LARGE SCALE GENOMIC DNA]</scope>
    <source>
        <strain evidence="8">ATCC 35896 / D40 B5</strain>
    </source>
</reference>
<organism evidence="7 8">
    <name type="scientific">Filifactor alocis (strain ATCC 35896 / CCUG 47790 / D40 B5)</name>
    <name type="common">Fusobacterium alocis</name>
    <dbReference type="NCBI Taxonomy" id="546269"/>
    <lineage>
        <taxon>Bacteria</taxon>
        <taxon>Bacillati</taxon>
        <taxon>Bacillota</taxon>
        <taxon>Clostridia</taxon>
        <taxon>Peptostreptococcales</taxon>
        <taxon>Filifactoraceae</taxon>
        <taxon>Filifactor</taxon>
    </lineage>
</organism>
<evidence type="ECO:0000256" key="3">
    <source>
        <dbReference type="ARBA" id="ARBA00022679"/>
    </source>
</evidence>
<dbReference type="eggNOG" id="COG3959">
    <property type="taxonomic scope" value="Bacteria"/>
</dbReference>
<dbReference type="OrthoDB" id="8732661at2"/>
<keyword evidence="3" id="KW-0808">Transferase</keyword>
<feature type="domain" description="Transketolase N-terminal" evidence="6">
    <location>
        <begin position="10"/>
        <end position="264"/>
    </location>
</feature>
<dbReference type="EMBL" id="CP002390">
    <property type="protein sequence ID" value="EFE29198.1"/>
    <property type="molecule type" value="Genomic_DNA"/>
</dbReference>
<dbReference type="PATRIC" id="fig|546269.5.peg.1656"/>
<evidence type="ECO:0000313" key="7">
    <source>
        <dbReference type="EMBL" id="EFE29198.1"/>
    </source>
</evidence>
<dbReference type="GO" id="GO:0046872">
    <property type="term" value="F:metal ion binding"/>
    <property type="evidence" value="ECO:0007669"/>
    <property type="project" value="UniProtKB-KW"/>
</dbReference>
<name>D6GQZ5_FILAD</name>
<dbReference type="InterPro" id="IPR049557">
    <property type="entry name" value="Transketolase_CS"/>
</dbReference>
<dbReference type="Pfam" id="PF00456">
    <property type="entry name" value="Transketolase_N"/>
    <property type="match status" value="1"/>
</dbReference>
<comment type="cofactor">
    <cofactor evidence="1">
        <name>thiamine diphosphate</name>
        <dbReference type="ChEBI" id="CHEBI:58937"/>
    </cofactor>
</comment>
<accession>D6GQZ5</accession>
<dbReference type="PANTHER" id="PTHR47514:SF1">
    <property type="entry name" value="TRANSKETOLASE N-TERMINAL SECTION-RELATED"/>
    <property type="match status" value="1"/>
</dbReference>